<dbReference type="OMA" id="QMENINQ"/>
<dbReference type="SMART" id="SM00033">
    <property type="entry name" value="CH"/>
    <property type="match status" value="1"/>
</dbReference>
<dbReference type="InterPro" id="IPR001715">
    <property type="entry name" value="CH_dom"/>
</dbReference>
<accession>F2UBM7</accession>
<dbReference type="Pfam" id="PF00307">
    <property type="entry name" value="CH"/>
    <property type="match status" value="1"/>
</dbReference>
<dbReference type="STRING" id="946362.F2UBM7"/>
<evidence type="ECO:0000313" key="2">
    <source>
        <dbReference type="EMBL" id="EGD73893.1"/>
    </source>
</evidence>
<dbReference type="PRINTS" id="PR00888">
    <property type="entry name" value="SM22CALPONIN"/>
</dbReference>
<proteinExistence type="predicted"/>
<dbReference type="PANTHER" id="PTHR47385">
    <property type="entry name" value="CALPONIN"/>
    <property type="match status" value="1"/>
</dbReference>
<dbReference type="GO" id="GO:0007015">
    <property type="term" value="P:actin filament organization"/>
    <property type="evidence" value="ECO:0007669"/>
    <property type="project" value="TreeGrafter"/>
</dbReference>
<dbReference type="InterPro" id="IPR050606">
    <property type="entry name" value="Calponin-like"/>
</dbReference>
<dbReference type="PROSITE" id="PS50021">
    <property type="entry name" value="CH"/>
    <property type="match status" value="1"/>
</dbReference>
<dbReference type="RefSeq" id="XP_004993456.1">
    <property type="nucleotide sequence ID" value="XM_004993399.1"/>
</dbReference>
<dbReference type="AlphaFoldDB" id="F2UBM7"/>
<dbReference type="GeneID" id="16074033"/>
<organism evidence="3">
    <name type="scientific">Salpingoeca rosetta (strain ATCC 50818 / BSB-021)</name>
    <dbReference type="NCBI Taxonomy" id="946362"/>
    <lineage>
        <taxon>Eukaryota</taxon>
        <taxon>Choanoflagellata</taxon>
        <taxon>Craspedida</taxon>
        <taxon>Salpingoecidae</taxon>
        <taxon>Salpingoeca</taxon>
    </lineage>
</organism>
<evidence type="ECO:0000259" key="1">
    <source>
        <dbReference type="PROSITE" id="PS50021"/>
    </source>
</evidence>
<gene>
    <name evidence="2" type="ORF">PTSG_05588</name>
</gene>
<dbReference type="InParanoid" id="F2UBM7"/>
<dbReference type="eggNOG" id="KOG2046">
    <property type="taxonomic scope" value="Eukaryota"/>
</dbReference>
<protein>
    <recommendedName>
        <fullName evidence="1">Calponin-homology (CH) domain-containing protein</fullName>
    </recommendedName>
</protein>
<dbReference type="InterPro" id="IPR036872">
    <property type="entry name" value="CH_dom_sf"/>
</dbReference>
<feature type="domain" description="Calponin-homology (CH)" evidence="1">
    <location>
        <begin position="1"/>
        <end position="108"/>
    </location>
</feature>
<dbReference type="InterPro" id="IPR003096">
    <property type="entry name" value="SM22_calponin"/>
</dbReference>
<dbReference type="KEGG" id="sre:PTSG_05588"/>
<dbReference type="Proteomes" id="UP000007799">
    <property type="component" value="Unassembled WGS sequence"/>
</dbReference>
<name>F2UBM7_SALR5</name>
<dbReference type="GO" id="GO:0051015">
    <property type="term" value="F:actin filament binding"/>
    <property type="evidence" value="ECO:0007669"/>
    <property type="project" value="TreeGrafter"/>
</dbReference>
<dbReference type="SUPFAM" id="SSF47576">
    <property type="entry name" value="Calponin-homology domain, CH-domain"/>
    <property type="match status" value="1"/>
</dbReference>
<dbReference type="EMBL" id="GL832967">
    <property type="protein sequence ID" value="EGD73893.1"/>
    <property type="molecule type" value="Genomic_DNA"/>
</dbReference>
<evidence type="ECO:0000313" key="3">
    <source>
        <dbReference type="Proteomes" id="UP000007799"/>
    </source>
</evidence>
<dbReference type="OrthoDB" id="21595at2759"/>
<dbReference type="GO" id="GO:0015629">
    <property type="term" value="C:actin cytoskeleton"/>
    <property type="evidence" value="ECO:0007669"/>
    <property type="project" value="TreeGrafter"/>
</dbReference>
<dbReference type="Gene3D" id="1.10.418.10">
    <property type="entry name" value="Calponin-like domain"/>
    <property type="match status" value="1"/>
</dbReference>
<keyword evidence="3" id="KW-1185">Reference proteome</keyword>
<sequence length="114" mass="13058">MCLRPAHKAQQSMYMAYSKGERDIEKDVLKSGDVLCQIMNKISPKSIRSYHHEPTLAFKQMENIGYFLQAAKQYGLPDSDLFITIDLFEGRNMKQVVICLAALKKLAESRGFRL</sequence>
<dbReference type="PANTHER" id="PTHR47385:SF14">
    <property type="entry name" value="TRANSGELIN"/>
    <property type="match status" value="1"/>
</dbReference>
<reference evidence="2" key="1">
    <citation type="submission" date="2009-08" db="EMBL/GenBank/DDBJ databases">
        <title>Annotation of Salpingoeca rosetta.</title>
        <authorList>
            <consortium name="The Broad Institute Genome Sequencing Platform"/>
            <person name="Russ C."/>
            <person name="Cuomo C."/>
            <person name="Burger G."/>
            <person name="Gray M.W."/>
            <person name="Holland P.W.H."/>
            <person name="King N."/>
            <person name="Lang F.B.F."/>
            <person name="Roger A.J."/>
            <person name="Ruiz-Trillo I."/>
            <person name="Young S.K."/>
            <person name="Zeng Q."/>
            <person name="Gargeya S."/>
            <person name="Alvarado L."/>
            <person name="Berlin A."/>
            <person name="Chapman S.B."/>
            <person name="Chen Z."/>
            <person name="Freedman E."/>
            <person name="Gellesch M."/>
            <person name="Goldberg J."/>
            <person name="Griggs A."/>
            <person name="Gujja S."/>
            <person name="Heilman E."/>
            <person name="Heiman D."/>
            <person name="Howarth C."/>
            <person name="Mehta T."/>
            <person name="Neiman D."/>
            <person name="Pearson M."/>
            <person name="Roberts A."/>
            <person name="Saif S."/>
            <person name="Shea T."/>
            <person name="Shenoy N."/>
            <person name="Sisk P."/>
            <person name="Stolte C."/>
            <person name="Sykes S."/>
            <person name="White J."/>
            <person name="Yandava C."/>
            <person name="Haas B."/>
            <person name="Nusbaum C."/>
            <person name="Birren B."/>
        </authorList>
    </citation>
    <scope>NUCLEOTIDE SEQUENCE [LARGE SCALE GENOMIC DNA]</scope>
    <source>
        <strain evidence="2">ATCC 50818</strain>
    </source>
</reference>